<reference evidence="1" key="1">
    <citation type="submission" date="2021-02" db="EMBL/GenBank/DDBJ databases">
        <authorList>
            <person name="Nowell W R."/>
        </authorList>
    </citation>
    <scope>NUCLEOTIDE SEQUENCE</scope>
</reference>
<dbReference type="Proteomes" id="UP000663868">
    <property type="component" value="Unassembled WGS sequence"/>
</dbReference>
<proteinExistence type="predicted"/>
<comment type="caution">
    <text evidence="1">The sequence shown here is derived from an EMBL/GenBank/DDBJ whole genome shotgun (WGS) entry which is preliminary data.</text>
</comment>
<sequence length="104" mass="11661">MKNVALTVGLSKEQPLENHITLAHYISMSQPRTMLGCGFNETVEDTSIRDRFADRTQTQTQTVWVFGTKLEPKLNTQTQTQTQTHEPKLKLPNGLNLSLGLGHV</sequence>
<dbReference type="AlphaFoldDB" id="A0A819Q652"/>
<organism evidence="1 2">
    <name type="scientific">Adineta steineri</name>
    <dbReference type="NCBI Taxonomy" id="433720"/>
    <lineage>
        <taxon>Eukaryota</taxon>
        <taxon>Metazoa</taxon>
        <taxon>Spiralia</taxon>
        <taxon>Gnathifera</taxon>
        <taxon>Rotifera</taxon>
        <taxon>Eurotatoria</taxon>
        <taxon>Bdelloidea</taxon>
        <taxon>Adinetida</taxon>
        <taxon>Adinetidae</taxon>
        <taxon>Adineta</taxon>
    </lineage>
</organism>
<gene>
    <name evidence="1" type="ORF">KXQ929_LOCUS29991</name>
</gene>
<dbReference type="EMBL" id="CAJOBB010003193">
    <property type="protein sequence ID" value="CAF4026196.1"/>
    <property type="molecule type" value="Genomic_DNA"/>
</dbReference>
<accession>A0A819Q652</accession>
<protein>
    <submittedName>
        <fullName evidence="1">Uncharacterized protein</fullName>
    </submittedName>
</protein>
<evidence type="ECO:0000313" key="1">
    <source>
        <dbReference type="EMBL" id="CAF4026196.1"/>
    </source>
</evidence>
<evidence type="ECO:0000313" key="2">
    <source>
        <dbReference type="Proteomes" id="UP000663868"/>
    </source>
</evidence>
<name>A0A819Q652_9BILA</name>